<dbReference type="AlphaFoldDB" id="A0AAV5LI27"/>
<feature type="domain" description="Reverse transcriptase zinc-binding" evidence="2">
    <location>
        <begin position="236"/>
        <end position="309"/>
    </location>
</feature>
<accession>A0AAV5LI27</accession>
<dbReference type="InterPro" id="IPR026960">
    <property type="entry name" value="RVT-Znf"/>
</dbReference>
<keyword evidence="4" id="KW-1185">Reference proteome</keyword>
<dbReference type="PANTHER" id="PTHR33116">
    <property type="entry name" value="REVERSE TRANSCRIPTASE ZINC-BINDING DOMAIN-CONTAINING PROTEIN-RELATED-RELATED"/>
    <property type="match status" value="1"/>
</dbReference>
<dbReference type="EMBL" id="BPVZ01000116">
    <property type="protein sequence ID" value="GKV36397.1"/>
    <property type="molecule type" value="Genomic_DNA"/>
</dbReference>
<gene>
    <name evidence="3" type="ORF">SLEP1_g44538</name>
</gene>
<dbReference type="Proteomes" id="UP001054252">
    <property type="component" value="Unassembled WGS sequence"/>
</dbReference>
<evidence type="ECO:0000256" key="1">
    <source>
        <dbReference type="SAM" id="MobiDB-lite"/>
    </source>
</evidence>
<sequence>MEKMLMAKWRTLQEENEEIGNQASEGKLHDPTLLKSSTTSTPEIPEDVSSGKTLQRSRIPFGGNHRRTAMWDLMVNPSKRSLLAGRLISKGILLSIDKIRKIFLWGGGGDERKINWVKWEKICDKKEEGGLGVKDLRKFNLALMGKWWGRLAKIKEGLWKNVVKERYGEGENHWLDWVKGNRGVGSIWWRDVCCLDSLDGERGWWLTEGVRIRMGEGKGLAFDGIIGVGKGGEVNEAKTYQRIWNPSLPSKILAFNWQLLLDRIPTKVNLLRRGVIKDMTKAKCALCNEEEEKDSTHLFLNCKIVRWVWMACSKWWGTNIMMNRDCWNTFQLIGKGIKGSNIREGMDCIWKTIVWSMWIARNQKIFHNKEDKEINLGKLFELIQMRSFLWIKATKDMHYYYQEKLEEKDNELQKLKRTTPMEQEDKTDLCSFNKIKEEVTESIETGKEQED</sequence>
<dbReference type="Pfam" id="PF13966">
    <property type="entry name" value="zf-RVT"/>
    <property type="match status" value="1"/>
</dbReference>
<dbReference type="PANTHER" id="PTHR33116:SF78">
    <property type="entry name" value="OS12G0587133 PROTEIN"/>
    <property type="match status" value="1"/>
</dbReference>
<comment type="caution">
    <text evidence="3">The sequence shown here is derived from an EMBL/GenBank/DDBJ whole genome shotgun (WGS) entry which is preliminary data.</text>
</comment>
<evidence type="ECO:0000313" key="3">
    <source>
        <dbReference type="EMBL" id="GKV36397.1"/>
    </source>
</evidence>
<proteinExistence type="predicted"/>
<evidence type="ECO:0000259" key="2">
    <source>
        <dbReference type="Pfam" id="PF13966"/>
    </source>
</evidence>
<evidence type="ECO:0000313" key="4">
    <source>
        <dbReference type="Proteomes" id="UP001054252"/>
    </source>
</evidence>
<protein>
    <recommendedName>
        <fullName evidence="2">Reverse transcriptase zinc-binding domain-containing protein</fullName>
    </recommendedName>
</protein>
<organism evidence="3 4">
    <name type="scientific">Rubroshorea leprosula</name>
    <dbReference type="NCBI Taxonomy" id="152421"/>
    <lineage>
        <taxon>Eukaryota</taxon>
        <taxon>Viridiplantae</taxon>
        <taxon>Streptophyta</taxon>
        <taxon>Embryophyta</taxon>
        <taxon>Tracheophyta</taxon>
        <taxon>Spermatophyta</taxon>
        <taxon>Magnoliopsida</taxon>
        <taxon>eudicotyledons</taxon>
        <taxon>Gunneridae</taxon>
        <taxon>Pentapetalae</taxon>
        <taxon>rosids</taxon>
        <taxon>malvids</taxon>
        <taxon>Malvales</taxon>
        <taxon>Dipterocarpaceae</taxon>
        <taxon>Rubroshorea</taxon>
    </lineage>
</organism>
<reference evidence="3 4" key="1">
    <citation type="journal article" date="2021" name="Commun. Biol.">
        <title>The genome of Shorea leprosula (Dipterocarpaceae) highlights the ecological relevance of drought in aseasonal tropical rainforests.</title>
        <authorList>
            <person name="Ng K.K.S."/>
            <person name="Kobayashi M.J."/>
            <person name="Fawcett J.A."/>
            <person name="Hatakeyama M."/>
            <person name="Paape T."/>
            <person name="Ng C.H."/>
            <person name="Ang C.C."/>
            <person name="Tnah L.H."/>
            <person name="Lee C.T."/>
            <person name="Nishiyama T."/>
            <person name="Sese J."/>
            <person name="O'Brien M.J."/>
            <person name="Copetti D."/>
            <person name="Mohd Noor M.I."/>
            <person name="Ong R.C."/>
            <person name="Putra M."/>
            <person name="Sireger I.Z."/>
            <person name="Indrioko S."/>
            <person name="Kosugi Y."/>
            <person name="Izuno A."/>
            <person name="Isagi Y."/>
            <person name="Lee S.L."/>
            <person name="Shimizu K.K."/>
        </authorList>
    </citation>
    <scope>NUCLEOTIDE SEQUENCE [LARGE SCALE GENOMIC DNA]</scope>
    <source>
        <strain evidence="3">214</strain>
    </source>
</reference>
<feature type="region of interest" description="Disordered" evidence="1">
    <location>
        <begin position="16"/>
        <end position="59"/>
    </location>
</feature>
<name>A0AAV5LI27_9ROSI</name>